<dbReference type="PANTHER" id="PTHR34220:SF11">
    <property type="entry name" value="SENSOR PROTEIN KINASE HPTS"/>
    <property type="match status" value="1"/>
</dbReference>
<evidence type="ECO:0000256" key="2">
    <source>
        <dbReference type="ARBA" id="ARBA00022475"/>
    </source>
</evidence>
<dbReference type="Gene3D" id="6.10.340.10">
    <property type="match status" value="1"/>
</dbReference>
<dbReference type="Proteomes" id="UP000280696">
    <property type="component" value="Unassembled WGS sequence"/>
</dbReference>
<evidence type="ECO:0000256" key="3">
    <source>
        <dbReference type="ARBA" id="ARBA00022553"/>
    </source>
</evidence>
<evidence type="ECO:0000256" key="1">
    <source>
        <dbReference type="ARBA" id="ARBA00004651"/>
    </source>
</evidence>
<accession>A0A3A9A911</accession>
<evidence type="ECO:0000256" key="11">
    <source>
        <dbReference type="ARBA" id="ARBA00023136"/>
    </source>
</evidence>
<evidence type="ECO:0000256" key="10">
    <source>
        <dbReference type="ARBA" id="ARBA00023012"/>
    </source>
</evidence>
<evidence type="ECO:0000256" key="8">
    <source>
        <dbReference type="ARBA" id="ARBA00022840"/>
    </source>
</evidence>
<feature type="domain" description="HAMP" evidence="13">
    <location>
        <begin position="319"/>
        <end position="372"/>
    </location>
</feature>
<dbReference type="RefSeq" id="WP_120472158.1">
    <property type="nucleotide sequence ID" value="NZ_RAYQ01000036.1"/>
</dbReference>
<dbReference type="InterPro" id="IPR036890">
    <property type="entry name" value="HATPase_C_sf"/>
</dbReference>
<reference evidence="14 15" key="1">
    <citation type="submission" date="2018-09" db="EMBL/GenBank/DDBJ databases">
        <title>Murine metabolic-syndrome-specific gut microbial biobank.</title>
        <authorList>
            <person name="Liu C."/>
        </authorList>
    </citation>
    <scope>NUCLEOTIDE SEQUENCE [LARGE SCALE GENOMIC DNA]</scope>
    <source>
        <strain evidence="14 15">0.1xD8-82</strain>
    </source>
</reference>
<feature type="transmembrane region" description="Helical" evidence="12">
    <location>
        <begin position="295"/>
        <end position="321"/>
    </location>
</feature>
<protein>
    <submittedName>
        <fullName evidence="14">Sensor histidine kinase</fullName>
    </submittedName>
</protein>
<keyword evidence="9 12" id="KW-1133">Transmembrane helix</keyword>
<dbReference type="InterPro" id="IPR050640">
    <property type="entry name" value="Bact_2-comp_sensor_kinase"/>
</dbReference>
<dbReference type="InterPro" id="IPR010559">
    <property type="entry name" value="Sig_transdc_His_kin_internal"/>
</dbReference>
<organism evidence="14 15">
    <name type="scientific">Parablautia intestinalis</name>
    <dbReference type="NCBI Taxonomy" id="2320100"/>
    <lineage>
        <taxon>Bacteria</taxon>
        <taxon>Bacillati</taxon>
        <taxon>Bacillota</taxon>
        <taxon>Clostridia</taxon>
        <taxon>Lachnospirales</taxon>
        <taxon>Lachnospiraceae</taxon>
        <taxon>Parablautia</taxon>
    </lineage>
</organism>
<evidence type="ECO:0000259" key="13">
    <source>
        <dbReference type="PROSITE" id="PS50885"/>
    </source>
</evidence>
<sequence length="589" mass="68454">MFRQIFQYVNYSFKRKMIVVFSTVFALLLIFTFWILYLVVSWEFTDRIINDMQMILDTARDNIDYYFNDMKAPLVTIGRSPTVADLVSMKEEETVFSERLSKERELTDLMNNFNSFKTYMGDLIVLGENGYMKNLISGLNTDFVLSSKEWAIECHDFSERGIHYFMPHEVDYYKRNPYPSAVSAIFPIYKGHVAEGYIMCDISAQRIDAILDNFDFADGTKVYLMDQNGQKIYLHGESTMDNTLSAYMTETISCGAKGSFQGGDELITYTTLQSNGWKIISISPYSQILSSVRPMLQICMIAVMVSLILSVIVSVALVRYIEKPLDQLVSRIGQVESNDFRPVFEKGQQYHEVAVIRNRFEQMVSSMNELINKNYLLELRRKEMEYDNLSNQINPHFLYNVLQLIQTEAILAENEQIEEIVVSLSYLMRYALDNRDKLVRLRQEYEYTKYFLELYHKRYEKMFIYRINIQEELMEKTVLKFILQPLVENCIKHGFRDKKAGGLIEITAQEIEDVVHITVYDNGCGMSHGKLQDIRTHMEQPAVGSSVGLANTNQRIKLQYGEGYGLMIHSEEGKFTRITCTFPSEDWGK</sequence>
<dbReference type="Gene3D" id="3.30.565.10">
    <property type="entry name" value="Histidine kinase-like ATPase, C-terminal domain"/>
    <property type="match status" value="1"/>
</dbReference>
<dbReference type="GO" id="GO:0000155">
    <property type="term" value="F:phosphorelay sensor kinase activity"/>
    <property type="evidence" value="ECO:0007669"/>
    <property type="project" value="InterPro"/>
</dbReference>
<evidence type="ECO:0000256" key="12">
    <source>
        <dbReference type="SAM" id="Phobius"/>
    </source>
</evidence>
<evidence type="ECO:0000256" key="9">
    <source>
        <dbReference type="ARBA" id="ARBA00022989"/>
    </source>
</evidence>
<dbReference type="OrthoDB" id="9776552at2"/>
<dbReference type="Pfam" id="PF06580">
    <property type="entry name" value="His_kinase"/>
    <property type="match status" value="1"/>
</dbReference>
<keyword evidence="3" id="KW-0597">Phosphoprotein</keyword>
<gene>
    <name evidence="14" type="ORF">D7V94_20480</name>
</gene>
<keyword evidence="5 12" id="KW-0812">Transmembrane</keyword>
<dbReference type="PROSITE" id="PS50885">
    <property type="entry name" value="HAMP"/>
    <property type="match status" value="1"/>
</dbReference>
<dbReference type="SUPFAM" id="SSF55874">
    <property type="entry name" value="ATPase domain of HSP90 chaperone/DNA topoisomerase II/histidine kinase"/>
    <property type="match status" value="1"/>
</dbReference>
<dbReference type="GO" id="GO:0005886">
    <property type="term" value="C:plasma membrane"/>
    <property type="evidence" value="ECO:0007669"/>
    <property type="project" value="UniProtKB-SubCell"/>
</dbReference>
<dbReference type="SMART" id="SM00387">
    <property type="entry name" value="HATPase_c"/>
    <property type="match status" value="1"/>
</dbReference>
<keyword evidence="8" id="KW-0067">ATP-binding</keyword>
<evidence type="ECO:0000256" key="6">
    <source>
        <dbReference type="ARBA" id="ARBA00022741"/>
    </source>
</evidence>
<keyword evidence="11 12" id="KW-0472">Membrane</keyword>
<proteinExistence type="predicted"/>
<keyword evidence="6" id="KW-0547">Nucleotide-binding</keyword>
<keyword evidence="15" id="KW-1185">Reference proteome</keyword>
<dbReference type="InterPro" id="IPR003660">
    <property type="entry name" value="HAMP_dom"/>
</dbReference>
<dbReference type="Gene3D" id="3.30.450.20">
    <property type="entry name" value="PAS domain"/>
    <property type="match status" value="2"/>
</dbReference>
<dbReference type="Pfam" id="PF02518">
    <property type="entry name" value="HATPase_c"/>
    <property type="match status" value="1"/>
</dbReference>
<keyword evidence="4" id="KW-0808">Transferase</keyword>
<dbReference type="EMBL" id="RAYQ01000036">
    <property type="protein sequence ID" value="RKI87758.1"/>
    <property type="molecule type" value="Genomic_DNA"/>
</dbReference>
<comment type="subcellular location">
    <subcellularLocation>
        <location evidence="1">Cell membrane</location>
        <topology evidence="1">Multi-pass membrane protein</topology>
    </subcellularLocation>
</comment>
<dbReference type="InterPro" id="IPR003594">
    <property type="entry name" value="HATPase_dom"/>
</dbReference>
<dbReference type="PANTHER" id="PTHR34220">
    <property type="entry name" value="SENSOR HISTIDINE KINASE YPDA"/>
    <property type="match status" value="1"/>
</dbReference>
<keyword evidence="7 14" id="KW-0418">Kinase</keyword>
<keyword evidence="2" id="KW-1003">Cell membrane</keyword>
<dbReference type="AlphaFoldDB" id="A0A3A9A911"/>
<name>A0A3A9A911_9FIRM</name>
<evidence type="ECO:0000256" key="7">
    <source>
        <dbReference type="ARBA" id="ARBA00022777"/>
    </source>
</evidence>
<keyword evidence="10" id="KW-0902">Two-component regulatory system</keyword>
<dbReference type="GO" id="GO:0005524">
    <property type="term" value="F:ATP binding"/>
    <property type="evidence" value="ECO:0007669"/>
    <property type="project" value="UniProtKB-KW"/>
</dbReference>
<evidence type="ECO:0000313" key="15">
    <source>
        <dbReference type="Proteomes" id="UP000280696"/>
    </source>
</evidence>
<evidence type="ECO:0000256" key="5">
    <source>
        <dbReference type="ARBA" id="ARBA00022692"/>
    </source>
</evidence>
<feature type="transmembrane region" description="Helical" evidence="12">
    <location>
        <begin position="20"/>
        <end position="40"/>
    </location>
</feature>
<comment type="caution">
    <text evidence="14">The sequence shown here is derived from an EMBL/GenBank/DDBJ whole genome shotgun (WGS) entry which is preliminary data.</text>
</comment>
<evidence type="ECO:0000313" key="14">
    <source>
        <dbReference type="EMBL" id="RKI87758.1"/>
    </source>
</evidence>
<evidence type="ECO:0000256" key="4">
    <source>
        <dbReference type="ARBA" id="ARBA00022679"/>
    </source>
</evidence>